<evidence type="ECO:0000256" key="2">
    <source>
        <dbReference type="ARBA" id="ARBA00010892"/>
    </source>
</evidence>
<dbReference type="Proteomes" id="UP000444980">
    <property type="component" value="Unassembled WGS sequence"/>
</dbReference>
<keyword evidence="3 8" id="KW-0813">Transport</keyword>
<feature type="transmembrane region" description="Helical" evidence="8">
    <location>
        <begin position="7"/>
        <end position="26"/>
    </location>
</feature>
<dbReference type="OrthoDB" id="9776706at2"/>
<proteinExistence type="inferred from homology"/>
<evidence type="ECO:0000313" key="9">
    <source>
        <dbReference type="EMBL" id="GED99441.1"/>
    </source>
</evidence>
<dbReference type="InterPro" id="IPR004688">
    <property type="entry name" value="Ni/Co_transpt"/>
</dbReference>
<feature type="transmembrane region" description="Helical" evidence="8">
    <location>
        <begin position="303"/>
        <end position="326"/>
    </location>
</feature>
<evidence type="ECO:0000256" key="8">
    <source>
        <dbReference type="RuleBase" id="RU362101"/>
    </source>
</evidence>
<feature type="transmembrane region" description="Helical" evidence="8">
    <location>
        <begin position="93"/>
        <end position="113"/>
    </location>
</feature>
<dbReference type="InterPro" id="IPR011541">
    <property type="entry name" value="Ni/Co_transpt_high_affinity"/>
</dbReference>
<evidence type="ECO:0000313" key="10">
    <source>
        <dbReference type="Proteomes" id="UP000444980"/>
    </source>
</evidence>
<comment type="similarity">
    <text evidence="2 8">Belongs to the NiCoT transporter (TC 2.A.52) family.</text>
</comment>
<dbReference type="EMBL" id="BJOU01000019">
    <property type="protein sequence ID" value="GED99441.1"/>
    <property type="molecule type" value="Genomic_DNA"/>
</dbReference>
<evidence type="ECO:0000256" key="3">
    <source>
        <dbReference type="ARBA" id="ARBA00022448"/>
    </source>
</evidence>
<organism evidence="9 10">
    <name type="scientific">Gordonia crocea</name>
    <dbReference type="NCBI Taxonomy" id="589162"/>
    <lineage>
        <taxon>Bacteria</taxon>
        <taxon>Bacillati</taxon>
        <taxon>Actinomycetota</taxon>
        <taxon>Actinomycetes</taxon>
        <taxon>Mycobacteriales</taxon>
        <taxon>Gordoniaceae</taxon>
        <taxon>Gordonia</taxon>
    </lineage>
</organism>
<keyword evidence="7 8" id="KW-0472">Membrane</keyword>
<evidence type="ECO:0000256" key="1">
    <source>
        <dbReference type="ARBA" id="ARBA00004127"/>
    </source>
</evidence>
<feature type="transmembrane region" description="Helical" evidence="8">
    <location>
        <begin position="32"/>
        <end position="51"/>
    </location>
</feature>
<dbReference type="PANTHER" id="PTHR31611:SF0">
    <property type="entry name" value="HIGH-AFFINITY NICKEL TRANSPORT PROTEIN NIC1"/>
    <property type="match status" value="1"/>
</dbReference>
<evidence type="ECO:0000256" key="6">
    <source>
        <dbReference type="ARBA" id="ARBA00022989"/>
    </source>
</evidence>
<dbReference type="GO" id="GO:0005886">
    <property type="term" value="C:plasma membrane"/>
    <property type="evidence" value="ECO:0007669"/>
    <property type="project" value="UniProtKB-SubCell"/>
</dbReference>
<evidence type="ECO:0000256" key="5">
    <source>
        <dbReference type="ARBA" id="ARBA00022692"/>
    </source>
</evidence>
<keyword evidence="6 8" id="KW-1133">Transmembrane helix</keyword>
<evidence type="ECO:0000256" key="7">
    <source>
        <dbReference type="ARBA" id="ARBA00023136"/>
    </source>
</evidence>
<dbReference type="RefSeq" id="WP_161928713.1">
    <property type="nucleotide sequence ID" value="NZ_BJOU01000019.1"/>
</dbReference>
<dbReference type="PANTHER" id="PTHR31611">
    <property type="entry name" value="HIGH-AFFINITY NICKEL TRANSPORT PROTEIN NIC1"/>
    <property type="match status" value="1"/>
</dbReference>
<gene>
    <name evidence="9" type="ORF">nbrc107697_34800</name>
</gene>
<keyword evidence="4" id="KW-0533">Nickel</keyword>
<feature type="transmembrane region" description="Helical" evidence="8">
    <location>
        <begin position="212"/>
        <end position="236"/>
    </location>
</feature>
<dbReference type="AlphaFoldDB" id="A0A7I9V2N9"/>
<feature type="transmembrane region" description="Helical" evidence="8">
    <location>
        <begin position="257"/>
        <end position="283"/>
    </location>
</feature>
<reference evidence="10" key="1">
    <citation type="submission" date="2019-06" db="EMBL/GenBank/DDBJ databases">
        <title>Gordonia isolated from sludge of a wastewater treatment plant.</title>
        <authorList>
            <person name="Tamura T."/>
            <person name="Aoyama K."/>
            <person name="Kang Y."/>
            <person name="Saito S."/>
            <person name="Akiyama N."/>
            <person name="Yazawa K."/>
            <person name="Gonoi T."/>
            <person name="Mikami Y."/>
        </authorList>
    </citation>
    <scope>NUCLEOTIDE SEQUENCE [LARGE SCALE GENOMIC DNA]</scope>
    <source>
        <strain evidence="10">NBRC 107697</strain>
    </source>
</reference>
<dbReference type="GO" id="GO:0015099">
    <property type="term" value="F:nickel cation transmembrane transporter activity"/>
    <property type="evidence" value="ECO:0007669"/>
    <property type="project" value="UniProtKB-UniRule"/>
</dbReference>
<evidence type="ECO:0000256" key="4">
    <source>
        <dbReference type="ARBA" id="ARBA00022596"/>
    </source>
</evidence>
<name>A0A7I9V2N9_9ACTN</name>
<protein>
    <recommendedName>
        <fullName evidence="8">Nickel/cobalt efflux system</fullName>
    </recommendedName>
</protein>
<feature type="transmembrane region" description="Helical" evidence="8">
    <location>
        <begin position="125"/>
        <end position="144"/>
    </location>
</feature>
<dbReference type="Pfam" id="PF03824">
    <property type="entry name" value="NicO"/>
    <property type="match status" value="2"/>
</dbReference>
<comment type="caution">
    <text evidence="9">The sequence shown here is derived from an EMBL/GenBank/DDBJ whole genome shotgun (WGS) entry which is preliminary data.</text>
</comment>
<feature type="transmembrane region" description="Helical" evidence="8">
    <location>
        <begin position="184"/>
        <end position="206"/>
    </location>
</feature>
<comment type="subcellular location">
    <subcellularLocation>
        <location evidence="8">Cell membrane</location>
        <topology evidence="8">Multi-pass membrane protein</topology>
    </subcellularLocation>
    <subcellularLocation>
        <location evidence="1">Endomembrane system</location>
        <topology evidence="1">Multi-pass membrane protein</topology>
    </subcellularLocation>
</comment>
<dbReference type="GO" id="GO:0012505">
    <property type="term" value="C:endomembrane system"/>
    <property type="evidence" value="ECO:0007669"/>
    <property type="project" value="UniProtKB-SubCell"/>
</dbReference>
<sequence>MRGEWRVAVAVIAGLNLLGWGLLLTAVVPSGIHYAVGGSTALAVGLAAYALGMRHAFDADHIAAIDNTTRRLVDRGRPAATVGLWFSLGHSTVVVLLCAALSVGLGAAAAAIAADDSGVHRVAGVWGPTVSAVFLLAIAAINVWSIRQARRGTGGAPPGGPVWWLMRRFESVVDRPSRMFGVGFAFGLGFDTATEVGLLAIAGTATLGRVPWWAVMTLPVLFAAGMAVADTAQGAVMRRAYAWRTGAGDGRPRRRAVTYAVVMTGLSAAAAVAVATVQLAGVGTETLGWGGVVARVGAIDLESAGIGLTVALLVIWVVAAIGFGIAGRRRVTVS</sequence>
<keyword evidence="5 8" id="KW-0812">Transmembrane</keyword>
<accession>A0A7I9V2N9</accession>
<keyword evidence="10" id="KW-1185">Reference proteome</keyword>